<reference evidence="1" key="1">
    <citation type="submission" date="2014-09" db="EMBL/GenBank/DDBJ databases">
        <authorList>
            <person name="Magalhaes I.L.F."/>
            <person name="Oliveira U."/>
            <person name="Santos F.R."/>
            <person name="Vidigal T.H.D.A."/>
            <person name="Brescovit A.D."/>
            <person name="Santos A.J."/>
        </authorList>
    </citation>
    <scope>NUCLEOTIDE SEQUENCE</scope>
    <source>
        <tissue evidence="1">Shoot tissue taken approximately 20 cm above the soil surface</tissue>
    </source>
</reference>
<dbReference type="EMBL" id="GBRH01235115">
    <property type="protein sequence ID" value="JAD62780.1"/>
    <property type="molecule type" value="Transcribed_RNA"/>
</dbReference>
<name>A0A0A9BNH2_ARUDO</name>
<proteinExistence type="predicted"/>
<protein>
    <submittedName>
        <fullName evidence="1">Uncharacterized protein</fullName>
    </submittedName>
</protein>
<sequence>MSSECAPCSSHRQLDWKLNS</sequence>
<accession>A0A0A9BNH2</accession>
<organism evidence="1">
    <name type="scientific">Arundo donax</name>
    <name type="common">Giant reed</name>
    <name type="synonym">Donax arundinaceus</name>
    <dbReference type="NCBI Taxonomy" id="35708"/>
    <lineage>
        <taxon>Eukaryota</taxon>
        <taxon>Viridiplantae</taxon>
        <taxon>Streptophyta</taxon>
        <taxon>Embryophyta</taxon>
        <taxon>Tracheophyta</taxon>
        <taxon>Spermatophyta</taxon>
        <taxon>Magnoliopsida</taxon>
        <taxon>Liliopsida</taxon>
        <taxon>Poales</taxon>
        <taxon>Poaceae</taxon>
        <taxon>PACMAD clade</taxon>
        <taxon>Arundinoideae</taxon>
        <taxon>Arundineae</taxon>
        <taxon>Arundo</taxon>
    </lineage>
</organism>
<dbReference type="AlphaFoldDB" id="A0A0A9BNH2"/>
<reference evidence="1" key="2">
    <citation type="journal article" date="2015" name="Data Brief">
        <title>Shoot transcriptome of the giant reed, Arundo donax.</title>
        <authorList>
            <person name="Barrero R.A."/>
            <person name="Guerrero F.D."/>
            <person name="Moolhuijzen P."/>
            <person name="Goolsby J.A."/>
            <person name="Tidwell J."/>
            <person name="Bellgard S.E."/>
            <person name="Bellgard M.I."/>
        </authorList>
    </citation>
    <scope>NUCLEOTIDE SEQUENCE</scope>
    <source>
        <tissue evidence="1">Shoot tissue taken approximately 20 cm above the soil surface</tissue>
    </source>
</reference>
<evidence type="ECO:0000313" key="1">
    <source>
        <dbReference type="EMBL" id="JAD62780.1"/>
    </source>
</evidence>